<dbReference type="EMBL" id="CP048286">
    <property type="protein sequence ID" value="QHW32577.1"/>
    <property type="molecule type" value="Genomic_DNA"/>
</dbReference>
<dbReference type="Proteomes" id="UP000479114">
    <property type="component" value="Chromosome"/>
</dbReference>
<feature type="domain" description="SLH" evidence="2">
    <location>
        <begin position="109"/>
        <end position="172"/>
    </location>
</feature>
<proteinExistence type="predicted"/>
<organism evidence="3 4">
    <name type="scientific">Paenibacillus rhizovicinus</name>
    <dbReference type="NCBI Taxonomy" id="2704463"/>
    <lineage>
        <taxon>Bacteria</taxon>
        <taxon>Bacillati</taxon>
        <taxon>Bacillota</taxon>
        <taxon>Bacilli</taxon>
        <taxon>Bacillales</taxon>
        <taxon>Paenibacillaceae</taxon>
        <taxon>Paenibacillus</taxon>
    </lineage>
</organism>
<dbReference type="PROSITE" id="PS51272">
    <property type="entry name" value="SLH"/>
    <property type="match status" value="1"/>
</dbReference>
<name>A0A6C0P281_9BACL</name>
<dbReference type="InterPro" id="IPR013783">
    <property type="entry name" value="Ig-like_fold"/>
</dbReference>
<dbReference type="AlphaFoldDB" id="A0A6C0P281"/>
<dbReference type="KEGG" id="prz:GZH47_18330"/>
<dbReference type="InterPro" id="IPR001119">
    <property type="entry name" value="SLH_dom"/>
</dbReference>
<evidence type="ECO:0000256" key="1">
    <source>
        <dbReference type="SAM" id="MobiDB-lite"/>
    </source>
</evidence>
<feature type="region of interest" description="Disordered" evidence="1">
    <location>
        <begin position="1"/>
        <end position="21"/>
    </location>
</feature>
<gene>
    <name evidence="3" type="ORF">GZH47_18330</name>
</gene>
<dbReference type="RefSeq" id="WP_162642432.1">
    <property type="nucleotide sequence ID" value="NZ_CP048286.1"/>
</dbReference>
<dbReference type="Gene3D" id="2.60.40.1080">
    <property type="match status" value="1"/>
</dbReference>
<evidence type="ECO:0000313" key="4">
    <source>
        <dbReference type="Proteomes" id="UP000479114"/>
    </source>
</evidence>
<sequence length="952" mass="98200">MRQTSKQYSKQNSQEPKVFRGGEKKVMKKSLSLVVAAAMTLTTASVAFADAAAPTATDLTSQQKFDALKELGIFSGYPGGDAGLDKEMTRAEFAKVLTKLSQLEENAAAAKVYTDVPATHWAVGFVGAVTEAKIMNGMGNNKFVPSGKVSIEQIAKVADLVAGVEPIADAEVAGTVSGWAKGYVAAAIKAGLLPELPSYQTNATRDLLVNVTYDLAEGAAEATVASTKVVDATHIEVTFSDAGVVKKELTTALVAGVATKVSVDYNGKSYEVEVTLPALKATEAAQTGAKKVTVKFNQAVSAADQKALTYELKSGLTTFPVTATFAADGQSAVLAAAYLPAGDYALTVKGSDAINLKVEAEGPKKIDIGATSIQNAANQDLGVKVYNQFGEEYTSSPQITAVDITSGFSAASNTNTIDLSDSTKFKIGDSFAVTAVLPSAGLSANKVLKITNGSAATVITLGQVQPQTGDSRIVVKDGYVLPLSMVDADGKAVKLPINTTIDLSANTKSAAGLVFYSSDAAIVKELKVDSNGVVKFNALKSGTVYLTVTNPATGANAAISVVVNASAAISTFQLGNSGSLIVQNEKVVLPFTAVDQFGAPIAAKDANITADKVTFNAFGVPVVPTKNAKGELEFTFTQTGSTTIYVYVNGVLQANPVSISVQPAKWYTAVDSIHDVATTYEVGASNDFDATKIKIQDNYGRVSDITGGVTVTSSDNGIVSVANGKLTGVAAGTATITVKSNIAGNVDKDGKAVAIADYTFDVTVVKSSDIKSYAIDTIATLYGNSDAAKVVGHEKAVTLVGKTAGGTTVALVNNVPTFVVSSDVNVLTVAGNGTSVAGVKAGKATVSAYYNGSKVSDQEVTVSEEAPVAKTVEFDKDEYTTVNDVVTPVVTVKDQYGIVIANPNGLILFTDNIATYDAATKEITATTASASTTITYITSNGVQDTAVLVTNA</sequence>
<evidence type="ECO:0000313" key="3">
    <source>
        <dbReference type="EMBL" id="QHW32577.1"/>
    </source>
</evidence>
<dbReference type="Pfam" id="PF00395">
    <property type="entry name" value="SLH"/>
    <property type="match status" value="1"/>
</dbReference>
<dbReference type="Gene3D" id="2.60.40.10">
    <property type="entry name" value="Immunoglobulins"/>
    <property type="match status" value="1"/>
</dbReference>
<reference evidence="3 4" key="1">
    <citation type="submission" date="2020-02" db="EMBL/GenBank/DDBJ databases">
        <title>Paenibacillus sp. nov., isolated from rhizosphere soil of tomato.</title>
        <authorList>
            <person name="Weon H.-Y."/>
            <person name="Lee S.A."/>
        </authorList>
    </citation>
    <scope>NUCLEOTIDE SEQUENCE [LARGE SCALE GENOMIC DNA]</scope>
    <source>
        <strain evidence="3 4">14171R-81</strain>
    </source>
</reference>
<evidence type="ECO:0000259" key="2">
    <source>
        <dbReference type="PROSITE" id="PS51272"/>
    </source>
</evidence>
<feature type="compositionally biased region" description="Polar residues" evidence="1">
    <location>
        <begin position="1"/>
        <end position="15"/>
    </location>
</feature>
<keyword evidence="4" id="KW-1185">Reference proteome</keyword>
<accession>A0A6C0P281</accession>
<protein>
    <submittedName>
        <fullName evidence="3">S-layer homology domain-containing protein</fullName>
    </submittedName>
</protein>